<protein>
    <submittedName>
        <fullName evidence="2">Uncharacterized protein</fullName>
    </submittedName>
</protein>
<dbReference type="EMBL" id="OW152820">
    <property type="protein sequence ID" value="CAH2075657.1"/>
    <property type="molecule type" value="Genomic_DNA"/>
</dbReference>
<evidence type="ECO:0000256" key="1">
    <source>
        <dbReference type="SAM" id="MobiDB-lite"/>
    </source>
</evidence>
<name>A0ABN8J7J1_9NEOP</name>
<proteinExistence type="predicted"/>
<dbReference type="Proteomes" id="UP000837857">
    <property type="component" value="Chromosome 8"/>
</dbReference>
<feature type="region of interest" description="Disordered" evidence="1">
    <location>
        <begin position="76"/>
        <end position="119"/>
    </location>
</feature>
<evidence type="ECO:0000313" key="3">
    <source>
        <dbReference type="Proteomes" id="UP000837857"/>
    </source>
</evidence>
<feature type="region of interest" description="Disordered" evidence="1">
    <location>
        <begin position="160"/>
        <end position="183"/>
    </location>
</feature>
<sequence>MVNGRSCRIESRNPGERHLRNAAIGPRASHLEESLVLTETQFLRAQESSNCEWRGGSGRGSRACISSLTYLRVTRTPPDLTGTATPHQPPGPPQRLLSHRNASHARPPPPPNHHHPHPGAQWLKIRTMRPAAVMNDATRAWPNHSRITRESLANRTLVDSDTALAERPQTNQAAAAFPSKPHG</sequence>
<evidence type="ECO:0000313" key="2">
    <source>
        <dbReference type="EMBL" id="CAH2075657.1"/>
    </source>
</evidence>
<keyword evidence="3" id="KW-1185">Reference proteome</keyword>
<gene>
    <name evidence="2" type="ORF">IPOD504_LOCUS16984</name>
</gene>
<feature type="non-terminal residue" evidence="2">
    <location>
        <position position="183"/>
    </location>
</feature>
<accession>A0ABN8J7J1</accession>
<organism evidence="2 3">
    <name type="scientific">Iphiclides podalirius</name>
    <name type="common">scarce swallowtail</name>
    <dbReference type="NCBI Taxonomy" id="110791"/>
    <lineage>
        <taxon>Eukaryota</taxon>
        <taxon>Metazoa</taxon>
        <taxon>Ecdysozoa</taxon>
        <taxon>Arthropoda</taxon>
        <taxon>Hexapoda</taxon>
        <taxon>Insecta</taxon>
        <taxon>Pterygota</taxon>
        <taxon>Neoptera</taxon>
        <taxon>Endopterygota</taxon>
        <taxon>Lepidoptera</taxon>
        <taxon>Glossata</taxon>
        <taxon>Ditrysia</taxon>
        <taxon>Papilionoidea</taxon>
        <taxon>Papilionidae</taxon>
        <taxon>Papilioninae</taxon>
        <taxon>Iphiclides</taxon>
    </lineage>
</organism>
<reference evidence="2" key="1">
    <citation type="submission" date="2022-03" db="EMBL/GenBank/DDBJ databases">
        <authorList>
            <person name="Martin H S."/>
        </authorList>
    </citation>
    <scope>NUCLEOTIDE SEQUENCE</scope>
</reference>